<dbReference type="GO" id="GO:0071555">
    <property type="term" value="P:cell wall organization"/>
    <property type="evidence" value="ECO:0007669"/>
    <property type="project" value="UniProtKB-KW"/>
</dbReference>
<dbReference type="Gene3D" id="3.40.710.10">
    <property type="entry name" value="DD-peptidase/beta-lactamase superfamily"/>
    <property type="match status" value="1"/>
</dbReference>
<keyword evidence="6" id="KW-0961">Cell wall biogenesis/degradation</keyword>
<proteinExistence type="inferred from homology"/>
<dbReference type="AlphaFoldDB" id="A0A383RKW7"/>
<evidence type="ECO:0000313" key="12">
    <source>
        <dbReference type="Proteomes" id="UP000304148"/>
    </source>
</evidence>
<evidence type="ECO:0000256" key="3">
    <source>
        <dbReference type="ARBA" id="ARBA00022801"/>
    </source>
</evidence>
<protein>
    <submittedName>
        <fullName evidence="11">D-Ala-D-Ala carboxypeptidase</fullName>
    </submittedName>
</protein>
<feature type="binding site" evidence="8">
    <location>
        <position position="269"/>
    </location>
    <ligand>
        <name>substrate</name>
    </ligand>
</feature>
<dbReference type="Proteomes" id="UP000304148">
    <property type="component" value="Chromosome"/>
</dbReference>
<dbReference type="GO" id="GO:0009252">
    <property type="term" value="P:peptidoglycan biosynthetic process"/>
    <property type="evidence" value="ECO:0007669"/>
    <property type="project" value="UniProtKB-KW"/>
</dbReference>
<organism evidence="11 12">
    <name type="scientific">Paenibacillus alvei</name>
    <name type="common">Bacillus alvei</name>
    <dbReference type="NCBI Taxonomy" id="44250"/>
    <lineage>
        <taxon>Bacteria</taxon>
        <taxon>Bacillati</taxon>
        <taxon>Bacillota</taxon>
        <taxon>Bacilli</taxon>
        <taxon>Bacillales</taxon>
        <taxon>Paenibacillaceae</taxon>
        <taxon>Paenibacillus</taxon>
    </lineage>
</organism>
<dbReference type="InterPro" id="IPR018044">
    <property type="entry name" value="Peptidase_S11"/>
</dbReference>
<dbReference type="GO" id="GO:0008360">
    <property type="term" value="P:regulation of cell shape"/>
    <property type="evidence" value="ECO:0007669"/>
    <property type="project" value="UniProtKB-KW"/>
</dbReference>
<dbReference type="PRINTS" id="PR00725">
    <property type="entry name" value="DADACBPTASE1"/>
</dbReference>
<dbReference type="GO" id="GO:0006508">
    <property type="term" value="P:proteolysis"/>
    <property type="evidence" value="ECO:0007669"/>
    <property type="project" value="InterPro"/>
</dbReference>
<evidence type="ECO:0000256" key="9">
    <source>
        <dbReference type="RuleBase" id="RU004016"/>
    </source>
</evidence>
<accession>A0A383RKW7</accession>
<dbReference type="Pfam" id="PF00768">
    <property type="entry name" value="Peptidase_S11"/>
    <property type="match status" value="1"/>
</dbReference>
<dbReference type="InterPro" id="IPR001967">
    <property type="entry name" value="Peptidase_S11_N"/>
</dbReference>
<keyword evidence="5" id="KW-0573">Peptidoglycan synthesis</keyword>
<dbReference type="PANTHER" id="PTHR21581:SF6">
    <property type="entry name" value="TRAFFICKING PROTEIN PARTICLE COMPLEX SUBUNIT 12"/>
    <property type="match status" value="1"/>
</dbReference>
<evidence type="ECO:0000256" key="5">
    <source>
        <dbReference type="ARBA" id="ARBA00022984"/>
    </source>
</evidence>
<evidence type="ECO:0000256" key="2">
    <source>
        <dbReference type="ARBA" id="ARBA00022729"/>
    </source>
</evidence>
<keyword evidence="4" id="KW-0133">Cell shape</keyword>
<feature type="active site" description="Acyl-ester intermediate" evidence="7">
    <location>
        <position position="85"/>
    </location>
</feature>
<feature type="active site" evidence="7">
    <location>
        <position position="142"/>
    </location>
</feature>
<gene>
    <name evidence="11" type="ORF">PBLR_15751</name>
</gene>
<dbReference type="PANTHER" id="PTHR21581">
    <property type="entry name" value="D-ALANYL-D-ALANINE CARBOXYPEPTIDASE"/>
    <property type="match status" value="1"/>
</dbReference>
<name>A0A383RKW7_PAEAL</name>
<dbReference type="EMBL" id="LS992241">
    <property type="protein sequence ID" value="SYX87321.1"/>
    <property type="molecule type" value="Genomic_DNA"/>
</dbReference>
<evidence type="ECO:0000256" key="1">
    <source>
        <dbReference type="ARBA" id="ARBA00007164"/>
    </source>
</evidence>
<keyword evidence="11" id="KW-0121">Carboxypeptidase</keyword>
<evidence type="ECO:0000256" key="7">
    <source>
        <dbReference type="PIRSR" id="PIRSR618044-1"/>
    </source>
</evidence>
<keyword evidence="2" id="KW-0732">Signal</keyword>
<dbReference type="GO" id="GO:0009002">
    <property type="term" value="F:serine-type D-Ala-D-Ala carboxypeptidase activity"/>
    <property type="evidence" value="ECO:0007669"/>
    <property type="project" value="InterPro"/>
</dbReference>
<sequence>MRLKRKRWLFAGCIAAAGIWFILQPYSGQIKQKIYKVVSDSVHIVTGQNVFASGSLDAQAAIVINQDTGEVLYGMNADDRLAPASTTKVMTALLAIEMADMKEQVTVGQEVLLANPGESSAGLRFGQQLSWKDLLEAMMLPSGNDAARTVAVQLGRQVRADASLDAEEAIRVFVQCMNDRAEELGLRNTHFMNPHGLHDANHYSSAHDLAVIAKEAMKSKVFRAIVGQTTADVKLVSADMEKIMKSYTNRNRLLQQESEYYYEGSTGIKTGFTDQAGYCLVSAAERNDRRMITVVLHSGSNSVWTDARELLDYGFGQYAG</sequence>
<dbReference type="SUPFAM" id="SSF56601">
    <property type="entry name" value="beta-lactamase/transpeptidase-like"/>
    <property type="match status" value="1"/>
</dbReference>
<evidence type="ECO:0000313" key="11">
    <source>
        <dbReference type="EMBL" id="SYX87321.1"/>
    </source>
</evidence>
<evidence type="ECO:0000256" key="4">
    <source>
        <dbReference type="ARBA" id="ARBA00022960"/>
    </source>
</evidence>
<keyword evidence="11" id="KW-0645">Protease</keyword>
<keyword evidence="3" id="KW-0378">Hydrolase</keyword>
<evidence type="ECO:0000256" key="6">
    <source>
        <dbReference type="ARBA" id="ARBA00023316"/>
    </source>
</evidence>
<evidence type="ECO:0000259" key="10">
    <source>
        <dbReference type="Pfam" id="PF00768"/>
    </source>
</evidence>
<dbReference type="RefSeq" id="WP_138188951.1">
    <property type="nucleotide sequence ID" value="NZ_LS992241.1"/>
</dbReference>
<feature type="domain" description="Peptidase S11 D-alanyl-D-alanine carboxypeptidase A N-terminal" evidence="10">
    <location>
        <begin position="55"/>
        <end position="297"/>
    </location>
</feature>
<evidence type="ECO:0000256" key="8">
    <source>
        <dbReference type="PIRSR" id="PIRSR618044-2"/>
    </source>
</evidence>
<dbReference type="InterPro" id="IPR012338">
    <property type="entry name" value="Beta-lactam/transpept-like"/>
</dbReference>
<comment type="similarity">
    <text evidence="1 9">Belongs to the peptidase S11 family.</text>
</comment>
<reference evidence="12" key="1">
    <citation type="submission" date="2018-08" db="EMBL/GenBank/DDBJ databases">
        <authorList>
            <person name="Chevrot R."/>
        </authorList>
    </citation>
    <scope>NUCLEOTIDE SEQUENCE [LARGE SCALE GENOMIC DNA]</scope>
</reference>
<feature type="active site" description="Proton acceptor" evidence="7">
    <location>
        <position position="88"/>
    </location>
</feature>